<dbReference type="SMART" id="SM00729">
    <property type="entry name" value="Elp3"/>
    <property type="match status" value="1"/>
</dbReference>
<keyword evidence="11 13" id="KW-0408">Iron</keyword>
<evidence type="ECO:0000256" key="14">
    <source>
        <dbReference type="PIRSR" id="PIRSR001619-1"/>
    </source>
</evidence>
<comment type="catalytic activity">
    <reaction evidence="13">
        <text>(4R,5S)-dethiobiotin + (sulfur carrier)-SH + 2 reduced [2Fe-2S]-[ferredoxin] + 2 S-adenosyl-L-methionine = (sulfur carrier)-H + biotin + 2 5'-deoxyadenosine + 2 L-methionine + 2 oxidized [2Fe-2S]-[ferredoxin]</text>
        <dbReference type="Rhea" id="RHEA:22060"/>
        <dbReference type="Rhea" id="RHEA-COMP:10000"/>
        <dbReference type="Rhea" id="RHEA-COMP:10001"/>
        <dbReference type="Rhea" id="RHEA-COMP:14737"/>
        <dbReference type="Rhea" id="RHEA-COMP:14739"/>
        <dbReference type="ChEBI" id="CHEBI:17319"/>
        <dbReference type="ChEBI" id="CHEBI:29917"/>
        <dbReference type="ChEBI" id="CHEBI:33737"/>
        <dbReference type="ChEBI" id="CHEBI:33738"/>
        <dbReference type="ChEBI" id="CHEBI:57586"/>
        <dbReference type="ChEBI" id="CHEBI:57844"/>
        <dbReference type="ChEBI" id="CHEBI:59789"/>
        <dbReference type="ChEBI" id="CHEBI:64428"/>
        <dbReference type="ChEBI" id="CHEBI:149473"/>
        <dbReference type="EC" id="2.8.1.6"/>
    </reaction>
</comment>
<dbReference type="EC" id="2.8.1.6" evidence="4 13"/>
<comment type="caution">
    <text evidence="13">Lacks conserved residue(s) required for the propagation of feature annotation.</text>
</comment>
<evidence type="ECO:0000256" key="11">
    <source>
        <dbReference type="ARBA" id="ARBA00023004"/>
    </source>
</evidence>
<name>A0A075HB62_9ARCH</name>
<dbReference type="PANTHER" id="PTHR22976:SF2">
    <property type="entry name" value="BIOTIN SYNTHASE, MITOCHONDRIAL"/>
    <property type="match status" value="1"/>
</dbReference>
<keyword evidence="6 13" id="KW-0808">Transferase</keyword>
<dbReference type="PROSITE" id="PS51918">
    <property type="entry name" value="RADICAL_SAM"/>
    <property type="match status" value="1"/>
</dbReference>
<dbReference type="CDD" id="cd01335">
    <property type="entry name" value="Radical_SAM"/>
    <property type="match status" value="1"/>
</dbReference>
<dbReference type="InterPro" id="IPR002684">
    <property type="entry name" value="Biotin_synth/BioAB"/>
</dbReference>
<evidence type="ECO:0000256" key="6">
    <source>
        <dbReference type="ARBA" id="ARBA00022679"/>
    </source>
</evidence>
<dbReference type="Pfam" id="PF06968">
    <property type="entry name" value="BATS"/>
    <property type="match status" value="1"/>
</dbReference>
<dbReference type="InterPro" id="IPR058240">
    <property type="entry name" value="rSAM_sf"/>
</dbReference>
<dbReference type="SUPFAM" id="SSF102114">
    <property type="entry name" value="Radical SAM enzymes"/>
    <property type="match status" value="1"/>
</dbReference>
<dbReference type="InterPro" id="IPR013785">
    <property type="entry name" value="Aldolase_TIM"/>
</dbReference>
<keyword evidence="9 13" id="KW-0479">Metal-binding</keyword>
<sequence length="326" mass="36760">MSGKPELILKHRDDVINGKKMTKYSASKLFNLDNEFLLNLSNAANFITRHFQGSRVDIEELANIKKNFCSEDCAFCSQSAFFNTKINDYQLPPPDEIVQQALKAKNEGANSFCLVAAWREPNALDFEKVCKIIEEINKKVGISIECSLGFLTAKQAKTLKKLQVKRYNHNLETSRSKFSEICSTHTYQDRVKTLKIVRNAGLEICTGGIIGLGETRKQREELIFEITEFEPEEVTINMLVPMPDTPLELQTPLDITEILRVFSTLRFLLPKSIIKISGGREVNLKDDGQKLLLSGANGIISTGYLTMGGNTIKKDFEMIKEINLET</sequence>
<evidence type="ECO:0000256" key="5">
    <source>
        <dbReference type="ARBA" id="ARBA00022485"/>
    </source>
</evidence>
<dbReference type="InterPro" id="IPR024177">
    <property type="entry name" value="Biotin_synthase"/>
</dbReference>
<comment type="cofactor">
    <cofactor evidence="13">
        <name>[2Fe-2S] cluster</name>
        <dbReference type="ChEBI" id="CHEBI:190135"/>
    </cofactor>
    <text evidence="13">Binds 1 [2Fe-2S] cluster. The cluster is coordinated with 3 cysteines and 1 arginine.</text>
</comment>
<dbReference type="InterPro" id="IPR006638">
    <property type="entry name" value="Elp3/MiaA/NifB-like_rSAM"/>
</dbReference>
<evidence type="ECO:0000256" key="13">
    <source>
        <dbReference type="HAMAP-Rule" id="MF_01694"/>
    </source>
</evidence>
<feature type="binding site" evidence="13 14">
    <location>
        <position position="275"/>
    </location>
    <ligand>
        <name>[2Fe-2S] cluster</name>
        <dbReference type="ChEBI" id="CHEBI:190135"/>
    </ligand>
</feature>
<evidence type="ECO:0000256" key="9">
    <source>
        <dbReference type="ARBA" id="ARBA00022723"/>
    </source>
</evidence>
<dbReference type="GO" id="GO:0051537">
    <property type="term" value="F:2 iron, 2 sulfur cluster binding"/>
    <property type="evidence" value="ECO:0007669"/>
    <property type="project" value="UniProtKB-KW"/>
</dbReference>
<dbReference type="FunFam" id="3.20.20.70:FF:000026">
    <property type="entry name" value="Biotin synthase"/>
    <property type="match status" value="1"/>
</dbReference>
<feature type="binding site" evidence="13 14">
    <location>
        <position position="113"/>
    </location>
    <ligand>
        <name>[2Fe-2S] cluster</name>
        <dbReference type="ChEBI" id="CHEBI:190135"/>
    </ligand>
</feature>
<protein>
    <recommendedName>
        <fullName evidence="4 13">Biotin synthase</fullName>
        <ecNumber evidence="4 13">2.8.1.6</ecNumber>
    </recommendedName>
</protein>
<keyword evidence="8 13" id="KW-0001">2Fe-2S</keyword>
<evidence type="ECO:0000256" key="4">
    <source>
        <dbReference type="ARBA" id="ARBA00012236"/>
    </source>
</evidence>
<feature type="binding site" evidence="13 14">
    <location>
        <position position="76"/>
    </location>
    <ligand>
        <name>[4Fe-4S] cluster</name>
        <dbReference type="ChEBI" id="CHEBI:49883"/>
        <note>4Fe-4S-S-AdoMet</note>
    </ligand>
</feature>
<keyword evidence="5 13" id="KW-0004">4Fe-4S</keyword>
<comment type="subunit">
    <text evidence="3 13">Homodimer.</text>
</comment>
<feature type="domain" description="Radical SAM core" evidence="15">
    <location>
        <begin position="51"/>
        <end position="280"/>
    </location>
</feature>
<keyword evidence="7 13" id="KW-0949">S-adenosyl-L-methionine</keyword>
<dbReference type="HAMAP" id="MF_01694">
    <property type="entry name" value="BioB"/>
    <property type="match status" value="1"/>
</dbReference>
<evidence type="ECO:0000256" key="2">
    <source>
        <dbReference type="ARBA" id="ARBA00010765"/>
    </source>
</evidence>
<dbReference type="InterPro" id="IPR007197">
    <property type="entry name" value="rSAM"/>
</dbReference>
<dbReference type="NCBIfam" id="TIGR00433">
    <property type="entry name" value="bioB"/>
    <property type="match status" value="1"/>
</dbReference>
<feature type="binding site" evidence="13 14">
    <location>
        <position position="205"/>
    </location>
    <ligand>
        <name>[2Fe-2S] cluster</name>
        <dbReference type="ChEBI" id="CHEBI:190135"/>
    </ligand>
</feature>
<dbReference type="EMBL" id="KF900984">
    <property type="protein sequence ID" value="AIF13786.1"/>
    <property type="molecule type" value="Genomic_DNA"/>
</dbReference>
<comment type="similarity">
    <text evidence="2 13">Belongs to the radical SAM superfamily. Biotin synthase family.</text>
</comment>
<accession>A0A075HB62</accession>
<dbReference type="GO" id="GO:0005506">
    <property type="term" value="F:iron ion binding"/>
    <property type="evidence" value="ECO:0007669"/>
    <property type="project" value="UniProtKB-UniRule"/>
</dbReference>
<gene>
    <name evidence="13 16" type="primary">bioB</name>
</gene>
<dbReference type="GO" id="GO:0009102">
    <property type="term" value="P:biotin biosynthetic process"/>
    <property type="evidence" value="ECO:0007669"/>
    <property type="project" value="UniProtKB-UniRule"/>
</dbReference>
<evidence type="ECO:0000256" key="1">
    <source>
        <dbReference type="ARBA" id="ARBA00004942"/>
    </source>
</evidence>
<dbReference type="SFLD" id="SFLDG01278">
    <property type="entry name" value="biotin_synthase_like"/>
    <property type="match status" value="1"/>
</dbReference>
<comment type="cofactor">
    <cofactor evidence="13 14">
        <name>[4Fe-4S] cluster</name>
        <dbReference type="ChEBI" id="CHEBI:49883"/>
    </cofactor>
    <text evidence="13 14">Binds 1 [4Fe-4S] cluster. The cluster is coordinated with 3 cysteines and an exchangeable S-adenosyl-L-methionine.</text>
</comment>
<evidence type="ECO:0000256" key="12">
    <source>
        <dbReference type="ARBA" id="ARBA00023014"/>
    </source>
</evidence>
<dbReference type="UniPathway" id="UPA00078">
    <property type="reaction ID" value="UER00162"/>
</dbReference>
<keyword evidence="12 13" id="KW-0411">Iron-sulfur</keyword>
<dbReference type="PIRSF" id="PIRSF001619">
    <property type="entry name" value="Biotin_synth"/>
    <property type="match status" value="1"/>
</dbReference>
<dbReference type="Pfam" id="PF04055">
    <property type="entry name" value="Radical_SAM"/>
    <property type="match status" value="1"/>
</dbReference>
<evidence type="ECO:0000259" key="15">
    <source>
        <dbReference type="PROSITE" id="PS51918"/>
    </source>
</evidence>
<evidence type="ECO:0000313" key="16">
    <source>
        <dbReference type="EMBL" id="AIF13786.1"/>
    </source>
</evidence>
<dbReference type="PANTHER" id="PTHR22976">
    <property type="entry name" value="BIOTIN SYNTHASE"/>
    <property type="match status" value="1"/>
</dbReference>
<comment type="function">
    <text evidence="13">Catalyzes the conversion of dethiobiotin (DTB) to biotin by the insertion of a sulfur atom into dethiobiotin via a radical-based mechanism.</text>
</comment>
<feature type="binding site" evidence="13 14">
    <location>
        <position position="69"/>
    </location>
    <ligand>
        <name>[4Fe-4S] cluster</name>
        <dbReference type="ChEBI" id="CHEBI:49883"/>
        <note>4Fe-4S-S-AdoMet</note>
    </ligand>
</feature>
<proteinExistence type="inferred from homology"/>
<keyword evidence="10 13" id="KW-0093">Biotin biosynthesis</keyword>
<dbReference type="SFLD" id="SFLDG01060">
    <property type="entry name" value="BATS_domain_containing"/>
    <property type="match status" value="1"/>
</dbReference>
<dbReference type="AlphaFoldDB" id="A0A075HB62"/>
<dbReference type="SFLD" id="SFLDS00029">
    <property type="entry name" value="Radical_SAM"/>
    <property type="match status" value="1"/>
</dbReference>
<evidence type="ECO:0000256" key="7">
    <source>
        <dbReference type="ARBA" id="ARBA00022691"/>
    </source>
</evidence>
<dbReference type="GO" id="GO:0004076">
    <property type="term" value="F:biotin synthase activity"/>
    <property type="evidence" value="ECO:0007669"/>
    <property type="project" value="UniProtKB-UniRule"/>
</dbReference>
<reference evidence="16" key="1">
    <citation type="journal article" date="2014" name="Genome Biol. Evol.">
        <title>Pangenome evidence for extensive interdomain horizontal transfer affecting lineage core and shell genes in uncultured planktonic thaumarchaeota and euryarchaeota.</title>
        <authorList>
            <person name="Deschamps P."/>
            <person name="Zivanovic Y."/>
            <person name="Moreira D."/>
            <person name="Rodriguez-Valera F."/>
            <person name="Lopez-Garcia P."/>
        </authorList>
    </citation>
    <scope>NUCLEOTIDE SEQUENCE</scope>
</reference>
<evidence type="ECO:0000256" key="10">
    <source>
        <dbReference type="ARBA" id="ARBA00022756"/>
    </source>
</evidence>
<feature type="binding site" evidence="13 14">
    <location>
        <position position="73"/>
    </location>
    <ligand>
        <name>[4Fe-4S] cluster</name>
        <dbReference type="ChEBI" id="CHEBI:49883"/>
        <note>4Fe-4S-S-AdoMet</note>
    </ligand>
</feature>
<dbReference type="Gene3D" id="3.20.20.70">
    <property type="entry name" value="Aldolase class I"/>
    <property type="match status" value="1"/>
</dbReference>
<evidence type="ECO:0000256" key="8">
    <source>
        <dbReference type="ARBA" id="ARBA00022714"/>
    </source>
</evidence>
<comment type="pathway">
    <text evidence="1 13">Cofactor biosynthesis; biotin biosynthesis; biotin from 7,8-diaminononanoate: step 2/2.</text>
</comment>
<organism evidence="16">
    <name type="scientific">uncultured marine thaumarchaeote KM3_64_C01</name>
    <dbReference type="NCBI Taxonomy" id="1456221"/>
    <lineage>
        <taxon>Archaea</taxon>
        <taxon>Nitrososphaerota</taxon>
        <taxon>environmental samples</taxon>
    </lineage>
</organism>
<comment type="cofactor">
    <cofactor evidence="14">
        <name>[2Fe-2S] cluster</name>
        <dbReference type="ChEBI" id="CHEBI:190135"/>
    </cofactor>
    <text evidence="14">Binds 1 [2Fe-2S] cluster. The cluster is coordinated with 3 cysteines and 1 arginine.</text>
</comment>
<dbReference type="GO" id="GO:0051539">
    <property type="term" value="F:4 iron, 4 sulfur cluster binding"/>
    <property type="evidence" value="ECO:0007669"/>
    <property type="project" value="UniProtKB-KW"/>
</dbReference>
<dbReference type="SMART" id="SM00876">
    <property type="entry name" value="BATS"/>
    <property type="match status" value="1"/>
</dbReference>
<evidence type="ECO:0000256" key="3">
    <source>
        <dbReference type="ARBA" id="ARBA00011738"/>
    </source>
</evidence>
<dbReference type="InterPro" id="IPR010722">
    <property type="entry name" value="BATS_dom"/>
</dbReference>